<name>A0A848MC57_PAELE</name>
<dbReference type="GO" id="GO:0006281">
    <property type="term" value="P:DNA repair"/>
    <property type="evidence" value="ECO:0007669"/>
    <property type="project" value="TreeGrafter"/>
</dbReference>
<protein>
    <submittedName>
        <fullName evidence="1">HAD hydrolase-like protein</fullName>
    </submittedName>
</protein>
<evidence type="ECO:0000313" key="1">
    <source>
        <dbReference type="EMBL" id="NMO97024.1"/>
    </source>
</evidence>
<dbReference type="AlphaFoldDB" id="A0A848MC57"/>
<comment type="caution">
    <text evidence="1">The sequence shown here is derived from an EMBL/GenBank/DDBJ whole genome shotgun (WGS) entry which is preliminary data.</text>
</comment>
<dbReference type="PANTHER" id="PTHR43434">
    <property type="entry name" value="PHOSPHOGLYCOLATE PHOSPHATASE"/>
    <property type="match status" value="1"/>
</dbReference>
<reference evidence="1 2" key="1">
    <citation type="submission" date="2020-04" db="EMBL/GenBank/DDBJ databases">
        <title>Paenibacillus algicola sp. nov., a novel marine bacterium producing alginate lyase.</title>
        <authorList>
            <person name="Huang H."/>
        </authorList>
    </citation>
    <scope>NUCLEOTIDE SEQUENCE [LARGE SCALE GENOMIC DNA]</scope>
    <source>
        <strain evidence="1 2">L7-75</strain>
    </source>
</reference>
<keyword evidence="1" id="KW-0378">Hydrolase</keyword>
<dbReference type="SUPFAM" id="SSF56784">
    <property type="entry name" value="HAD-like"/>
    <property type="match status" value="1"/>
</dbReference>
<dbReference type="SFLD" id="SFLDS00003">
    <property type="entry name" value="Haloacid_Dehalogenase"/>
    <property type="match status" value="1"/>
</dbReference>
<keyword evidence="2" id="KW-1185">Reference proteome</keyword>
<gene>
    <name evidence="1" type="ORF">HII30_14755</name>
</gene>
<dbReference type="Proteomes" id="UP000565468">
    <property type="component" value="Unassembled WGS sequence"/>
</dbReference>
<organism evidence="1 2">
    <name type="scientific">Paenibacillus lemnae</name>
    <dbReference type="NCBI Taxonomy" id="1330551"/>
    <lineage>
        <taxon>Bacteria</taxon>
        <taxon>Bacillati</taxon>
        <taxon>Bacillota</taxon>
        <taxon>Bacilli</taxon>
        <taxon>Bacillales</taxon>
        <taxon>Paenibacillaceae</taxon>
        <taxon>Paenibacillus</taxon>
    </lineage>
</organism>
<sequence>MSTFTKGIIFDMDNTLLKSSIDFDSMKRETYRFCIDQGLLPAGMELEQHTTSTFIEQAKRSHRMTAELLKALWDIPKAFEVEGMKDADLEPGVTELLHHLMDRYHLVVVTNNAVEAAEAALKRHDILKVFEHVVGRELVSALKPSPDAFLHVLQLYEHVSVDDWISVGGSWIDGKASHSAGIRFVSYQADLVKMNAMGVIPDGTIQHISELKLLLERNEVAPLSD</sequence>
<dbReference type="Gene3D" id="3.40.50.1000">
    <property type="entry name" value="HAD superfamily/HAD-like"/>
    <property type="match status" value="1"/>
</dbReference>
<dbReference type="GO" id="GO:0008967">
    <property type="term" value="F:phosphoglycolate phosphatase activity"/>
    <property type="evidence" value="ECO:0007669"/>
    <property type="project" value="TreeGrafter"/>
</dbReference>
<dbReference type="Pfam" id="PF13419">
    <property type="entry name" value="HAD_2"/>
    <property type="match status" value="1"/>
</dbReference>
<proteinExistence type="predicted"/>
<evidence type="ECO:0000313" key="2">
    <source>
        <dbReference type="Proteomes" id="UP000565468"/>
    </source>
</evidence>
<accession>A0A848MC57</accession>
<dbReference type="InterPro" id="IPR050155">
    <property type="entry name" value="HAD-like_hydrolase_sf"/>
</dbReference>
<dbReference type="InterPro" id="IPR023214">
    <property type="entry name" value="HAD_sf"/>
</dbReference>
<dbReference type="RefSeq" id="WP_169505813.1">
    <property type="nucleotide sequence ID" value="NZ_JABBPN010000014.1"/>
</dbReference>
<dbReference type="EMBL" id="JABBPN010000014">
    <property type="protein sequence ID" value="NMO97024.1"/>
    <property type="molecule type" value="Genomic_DNA"/>
</dbReference>
<dbReference type="SFLD" id="SFLDG01129">
    <property type="entry name" value="C1.5:_HAD__Beta-PGM__Phosphata"/>
    <property type="match status" value="1"/>
</dbReference>
<dbReference type="PANTHER" id="PTHR43434:SF1">
    <property type="entry name" value="PHOSPHOGLYCOLATE PHOSPHATASE"/>
    <property type="match status" value="1"/>
</dbReference>
<dbReference type="InterPro" id="IPR036412">
    <property type="entry name" value="HAD-like_sf"/>
</dbReference>
<dbReference type="InterPro" id="IPR041492">
    <property type="entry name" value="HAD_2"/>
</dbReference>